<reference evidence="2 3" key="1">
    <citation type="submission" date="2017-01" db="EMBL/GenBank/DDBJ databases">
        <title>Draft genome sequence of Bacillus oleronius.</title>
        <authorList>
            <person name="Allam M."/>
        </authorList>
    </citation>
    <scope>NUCLEOTIDE SEQUENCE [LARGE SCALE GENOMIC DNA]</scope>
    <source>
        <strain evidence="2 3">DSM 9356</strain>
    </source>
</reference>
<protein>
    <recommendedName>
        <fullName evidence="4">DUF2992 family protein</fullName>
    </recommendedName>
</protein>
<keyword evidence="3" id="KW-1185">Reference proteome</keyword>
<organism evidence="2 3">
    <name type="scientific">Heyndrickxia oleronia</name>
    <dbReference type="NCBI Taxonomy" id="38875"/>
    <lineage>
        <taxon>Bacteria</taxon>
        <taxon>Bacillati</taxon>
        <taxon>Bacillota</taxon>
        <taxon>Bacilli</taxon>
        <taxon>Bacillales</taxon>
        <taxon>Bacillaceae</taxon>
        <taxon>Heyndrickxia</taxon>
    </lineage>
</organism>
<dbReference type="Pfam" id="PF11208">
    <property type="entry name" value="DUF2992"/>
    <property type="match status" value="1"/>
</dbReference>
<dbReference type="Proteomes" id="UP000189761">
    <property type="component" value="Unassembled WGS sequence"/>
</dbReference>
<dbReference type="AlphaFoldDB" id="A0A8E2LG17"/>
<comment type="caution">
    <text evidence="2">The sequence shown here is derived from an EMBL/GenBank/DDBJ whole genome shotgun (WGS) entry which is preliminary data.</text>
</comment>
<gene>
    <name evidence="2" type="ORF">BWZ43_08785</name>
</gene>
<dbReference type="EMBL" id="MTLA01000083">
    <property type="protein sequence ID" value="OOP68754.1"/>
    <property type="molecule type" value="Genomic_DNA"/>
</dbReference>
<feature type="compositionally biased region" description="Basic residues" evidence="1">
    <location>
        <begin position="121"/>
        <end position="137"/>
    </location>
</feature>
<name>A0A8E2LG17_9BACI</name>
<dbReference type="PIRSF" id="PIRSF021328">
    <property type="entry name" value="UCP021328"/>
    <property type="match status" value="1"/>
</dbReference>
<accession>A0A8E2LG17</accession>
<evidence type="ECO:0000313" key="3">
    <source>
        <dbReference type="Proteomes" id="UP000189761"/>
    </source>
</evidence>
<dbReference type="InterPro" id="IPR016787">
    <property type="entry name" value="UCP021328"/>
</dbReference>
<evidence type="ECO:0000256" key="1">
    <source>
        <dbReference type="SAM" id="MobiDB-lite"/>
    </source>
</evidence>
<sequence length="137" mass="16436">MKLTIYYDGQFYVGLVETVSNHHLKAYRYIFGNDPKDHEVLDFIYQDLPRLIANQQQKGIPVEKKSLKKINPKRLQRMVSKELKQLGTSTKAQDAIKEEYTHRKKEKIIRNKQFKEEQKELKRKLKIQKKKNKHKGR</sequence>
<evidence type="ECO:0000313" key="2">
    <source>
        <dbReference type="EMBL" id="OOP68754.1"/>
    </source>
</evidence>
<proteinExistence type="predicted"/>
<feature type="region of interest" description="Disordered" evidence="1">
    <location>
        <begin position="107"/>
        <end position="137"/>
    </location>
</feature>
<dbReference type="RefSeq" id="WP_058005913.1">
    <property type="nucleotide sequence ID" value="NZ_CP065424.1"/>
</dbReference>
<evidence type="ECO:0008006" key="4">
    <source>
        <dbReference type="Google" id="ProtNLM"/>
    </source>
</evidence>